<name>A2BX59_PROM5</name>
<dbReference type="OrthoDB" id="128564at2"/>
<dbReference type="PANTHER" id="PTHR38658:SF1">
    <property type="entry name" value="OXPP CYCLE PROTEIN OPCA-RELATED"/>
    <property type="match status" value="1"/>
</dbReference>
<dbReference type="Pfam" id="PF20171">
    <property type="entry name" value="OpcA_G6PD_C"/>
    <property type="match status" value="1"/>
</dbReference>
<dbReference type="GeneID" id="60201424"/>
<evidence type="ECO:0000259" key="1">
    <source>
        <dbReference type="Pfam" id="PF10128"/>
    </source>
</evidence>
<dbReference type="eggNOG" id="COG3429">
    <property type="taxonomic scope" value="Bacteria"/>
</dbReference>
<dbReference type="PANTHER" id="PTHR38658">
    <property type="entry name" value="OXPP CYCLE PROTEIN OPCA-RELATED"/>
    <property type="match status" value="1"/>
</dbReference>
<proteinExistence type="predicted"/>
<reference evidence="3 4" key="1">
    <citation type="journal article" date="2007" name="PLoS Genet.">
        <title>Patterns and implications of gene gain and loss in the evolution of Prochlorococcus.</title>
        <authorList>
            <person name="Kettler G.C."/>
            <person name="Martiny A.C."/>
            <person name="Huang K."/>
            <person name="Zucker J."/>
            <person name="Coleman M.L."/>
            <person name="Rodrigue S."/>
            <person name="Chen F."/>
            <person name="Lapidus A."/>
            <person name="Ferriera S."/>
            <person name="Johnson J."/>
            <person name="Steglich C."/>
            <person name="Church G.M."/>
            <person name="Richardson P."/>
            <person name="Chisholm S.W."/>
        </authorList>
    </citation>
    <scope>NUCLEOTIDE SEQUENCE [LARGE SCALE GENOMIC DNA]</scope>
    <source>
        <strain evidence="3 4">MIT 9515</strain>
    </source>
</reference>
<dbReference type="Pfam" id="PF10128">
    <property type="entry name" value="OpcA_G6PD_assem"/>
    <property type="match status" value="1"/>
</dbReference>
<dbReference type="RefSeq" id="WP_011820470.1">
    <property type="nucleotide sequence ID" value="NC_008817.1"/>
</dbReference>
<dbReference type="AlphaFoldDB" id="A2BX59"/>
<gene>
    <name evidence="3" type="ordered locus">P9515_11631</name>
</gene>
<dbReference type="STRING" id="167542.P9515_11631"/>
<dbReference type="InterPro" id="IPR046802">
    <property type="entry name" value="OpcA_G6PD_C"/>
</dbReference>
<evidence type="ECO:0000313" key="4">
    <source>
        <dbReference type="Proteomes" id="UP000001589"/>
    </source>
</evidence>
<dbReference type="InterPro" id="IPR004555">
    <property type="entry name" value="G6PDH_assembly_OpcA"/>
</dbReference>
<dbReference type="EMBL" id="CP000552">
    <property type="protein sequence ID" value="ABM72370.1"/>
    <property type="molecule type" value="Genomic_DNA"/>
</dbReference>
<evidence type="ECO:0000313" key="3">
    <source>
        <dbReference type="EMBL" id="ABM72370.1"/>
    </source>
</evidence>
<feature type="domain" description="Glucose-6-phosphate dehydrogenase assembly protein OpcA N-terminal" evidence="1">
    <location>
        <begin position="119"/>
        <end position="230"/>
    </location>
</feature>
<accession>A2BX59</accession>
<dbReference type="HOGENOM" id="CLU_048410_0_0_3"/>
<dbReference type="InterPro" id="IPR046801">
    <property type="entry name" value="OpcA_G6PD_N"/>
</dbReference>
<feature type="domain" description="Glucose-6-phosphate dehydrogenase assembly protein OpcA C-terminal" evidence="2">
    <location>
        <begin position="242"/>
        <end position="406"/>
    </location>
</feature>
<sequence length="433" mass="48561">MKPQLTLQTPLELPPQEISNYLNQLWISEDEDNSGANTFTLMVWQPAWLEQCLVQSGLINGPITGTLSPEIIKVAKKVIVDKRLPHTTSIKSEELLTSLKDNSLNNDYEDLRGQFFESSISTLNPRRLITLAPTFNKESEIKTFVSAYCPLSDNAINQPICGDLVVIRGDSNSIKKKGLKIIDELSIKELPTWLWWNGSLDESPEIFNYFTDYGIRLIVDTANGSPNRCLKILDQSIRSNKAINDLNWLRLKSWRESLAMIFDPPSRRPILDHISDIDIDIAEGNLLQALFLISWISDKLEWVFSKIDKHGGLIKIEFKRDNGEKISTCINPLPLGNPSIHSGQVIGLRLISKISEVQKNNTCVILGCESVECMRLEAGGMADMQLIEQVVPNDFSSSEFDVSKLLGSSRGNTSPLFENAIKVAVQIFNSLCK</sequence>
<evidence type="ECO:0000259" key="2">
    <source>
        <dbReference type="Pfam" id="PF20171"/>
    </source>
</evidence>
<protein>
    <submittedName>
        <fullName evidence="3">Putative glucose 6-phosphate dehydrogenase effector OpcA</fullName>
    </submittedName>
</protein>
<organism evidence="3 4">
    <name type="scientific">Prochlorococcus marinus (strain MIT 9515)</name>
    <dbReference type="NCBI Taxonomy" id="167542"/>
    <lineage>
        <taxon>Bacteria</taxon>
        <taxon>Bacillati</taxon>
        <taxon>Cyanobacteriota</taxon>
        <taxon>Cyanophyceae</taxon>
        <taxon>Synechococcales</taxon>
        <taxon>Prochlorococcaceae</taxon>
        <taxon>Prochlorococcus</taxon>
    </lineage>
</organism>
<dbReference type="Proteomes" id="UP000001589">
    <property type="component" value="Chromosome"/>
</dbReference>
<dbReference type="KEGG" id="pmc:P9515_11631"/>